<dbReference type="PANTHER" id="PTHR43289">
    <property type="entry name" value="MITOGEN-ACTIVATED PROTEIN KINASE KINASE KINASE 20-RELATED"/>
    <property type="match status" value="1"/>
</dbReference>
<dbReference type="RefSeq" id="WP_042283653.1">
    <property type="nucleotide sequence ID" value="NZ_BAZE01000007.1"/>
</dbReference>
<comment type="caution">
    <text evidence="7">The sequence shown here is derived from an EMBL/GenBank/DDBJ whole genome shotgun (WGS) entry which is preliminary data.</text>
</comment>
<keyword evidence="4" id="KW-0067">ATP-binding</keyword>
<dbReference type="AlphaFoldDB" id="A0A7K2INA2"/>
<dbReference type="Proteomes" id="UP000467124">
    <property type="component" value="Unassembled WGS sequence"/>
</dbReference>
<evidence type="ECO:0000259" key="6">
    <source>
        <dbReference type="PROSITE" id="PS50011"/>
    </source>
</evidence>
<organism evidence="7 8">
    <name type="scientific">Nocardiopsis alba</name>
    <dbReference type="NCBI Taxonomy" id="53437"/>
    <lineage>
        <taxon>Bacteria</taxon>
        <taxon>Bacillati</taxon>
        <taxon>Actinomycetota</taxon>
        <taxon>Actinomycetes</taxon>
        <taxon>Streptosporangiales</taxon>
        <taxon>Nocardiopsidaceae</taxon>
        <taxon>Nocardiopsis</taxon>
    </lineage>
</organism>
<evidence type="ECO:0000256" key="3">
    <source>
        <dbReference type="ARBA" id="ARBA00022777"/>
    </source>
</evidence>
<evidence type="ECO:0000313" key="7">
    <source>
        <dbReference type="EMBL" id="MYR31346.1"/>
    </source>
</evidence>
<evidence type="ECO:0000256" key="2">
    <source>
        <dbReference type="ARBA" id="ARBA00022741"/>
    </source>
</evidence>
<dbReference type="SUPFAM" id="SSF56112">
    <property type="entry name" value="Protein kinase-like (PK-like)"/>
    <property type="match status" value="1"/>
</dbReference>
<dbReference type="Pfam" id="PF00069">
    <property type="entry name" value="Pkinase"/>
    <property type="match status" value="1"/>
</dbReference>
<dbReference type="InterPro" id="IPR011009">
    <property type="entry name" value="Kinase-like_dom_sf"/>
</dbReference>
<dbReference type="EMBL" id="WWHY01000001">
    <property type="protein sequence ID" value="MYR31346.1"/>
    <property type="molecule type" value="Genomic_DNA"/>
</dbReference>
<gene>
    <name evidence="7" type="ORF">GTW20_03445</name>
</gene>
<evidence type="ECO:0000256" key="5">
    <source>
        <dbReference type="SAM" id="MobiDB-lite"/>
    </source>
</evidence>
<evidence type="ECO:0000256" key="1">
    <source>
        <dbReference type="ARBA" id="ARBA00022679"/>
    </source>
</evidence>
<protein>
    <submittedName>
        <fullName evidence="7">Protein kinase</fullName>
    </submittedName>
</protein>
<name>A0A7K2INA2_9ACTN</name>
<feature type="region of interest" description="Disordered" evidence="5">
    <location>
        <begin position="1"/>
        <end position="20"/>
    </location>
</feature>
<keyword evidence="3 7" id="KW-0418">Kinase</keyword>
<proteinExistence type="predicted"/>
<dbReference type="PROSITE" id="PS00108">
    <property type="entry name" value="PROTEIN_KINASE_ST"/>
    <property type="match status" value="1"/>
</dbReference>
<keyword evidence="2" id="KW-0547">Nucleotide-binding</keyword>
<dbReference type="InterPro" id="IPR000719">
    <property type="entry name" value="Prot_kinase_dom"/>
</dbReference>
<dbReference type="SMART" id="SM00220">
    <property type="entry name" value="S_TKc"/>
    <property type="match status" value="1"/>
</dbReference>
<dbReference type="Gene3D" id="1.10.510.10">
    <property type="entry name" value="Transferase(Phosphotransferase) domain 1"/>
    <property type="match status" value="1"/>
</dbReference>
<dbReference type="PANTHER" id="PTHR43289:SF34">
    <property type="entry name" value="SERINE_THREONINE-PROTEIN KINASE YBDM-RELATED"/>
    <property type="match status" value="1"/>
</dbReference>
<dbReference type="PROSITE" id="PS50011">
    <property type="entry name" value="PROTEIN_KINASE_DOM"/>
    <property type="match status" value="1"/>
</dbReference>
<dbReference type="Gene3D" id="3.30.200.20">
    <property type="entry name" value="Phosphorylase Kinase, domain 1"/>
    <property type="match status" value="1"/>
</dbReference>
<dbReference type="CDD" id="cd14014">
    <property type="entry name" value="STKc_PknB_like"/>
    <property type="match status" value="1"/>
</dbReference>
<feature type="domain" description="Protein kinase" evidence="6">
    <location>
        <begin position="29"/>
        <end position="287"/>
    </location>
</feature>
<evidence type="ECO:0000313" key="8">
    <source>
        <dbReference type="Proteomes" id="UP000467124"/>
    </source>
</evidence>
<dbReference type="GO" id="GO:0005524">
    <property type="term" value="F:ATP binding"/>
    <property type="evidence" value="ECO:0007669"/>
    <property type="project" value="UniProtKB-KW"/>
</dbReference>
<dbReference type="InterPro" id="IPR008271">
    <property type="entry name" value="Ser/Thr_kinase_AS"/>
</dbReference>
<dbReference type="GeneID" id="91392253"/>
<dbReference type="GO" id="GO:0004674">
    <property type="term" value="F:protein serine/threonine kinase activity"/>
    <property type="evidence" value="ECO:0007669"/>
    <property type="project" value="TreeGrafter"/>
</dbReference>
<sequence>MPLSLFPRPQDPTEVLPLSAHDPTRLGPYRLLGRLGSGGMGTVYLGRSRTGRSVSVKAVHPELADEPEFRERFAREVAALRRVRGRFVPRFAGAAPRAEIPWLATLHVPGPTLRERVEHVRPLRAGALIALASGVVTALADIHRAGLVHRDLKPGNVVLSPSGPRVLDFGVAASAASLPSCGRIWGTPGWVSPERLRGGAATTASDVFNWGQVTAYAATGRNPFGTGPVASVEERILRGEADLIGLPAELLPIVRAALAPDPVLRPSPAQLLSSLPRQDGPLTRRSW</sequence>
<reference evidence="7 8" key="1">
    <citation type="journal article" date="2019" name="Nat. Commun.">
        <title>The antimicrobial potential of Streptomyces from insect microbiomes.</title>
        <authorList>
            <person name="Chevrette M.G."/>
            <person name="Carlson C.M."/>
            <person name="Ortega H.E."/>
            <person name="Thomas C."/>
            <person name="Ananiev G.E."/>
            <person name="Barns K.J."/>
            <person name="Book A.J."/>
            <person name="Cagnazzo J."/>
            <person name="Carlos C."/>
            <person name="Flanigan W."/>
            <person name="Grubbs K.J."/>
            <person name="Horn H.A."/>
            <person name="Hoffmann F.M."/>
            <person name="Klassen J.L."/>
            <person name="Knack J.J."/>
            <person name="Lewin G.R."/>
            <person name="McDonald B.R."/>
            <person name="Muller L."/>
            <person name="Melo W.G.P."/>
            <person name="Pinto-Tomas A.A."/>
            <person name="Schmitz A."/>
            <person name="Wendt-Pienkowski E."/>
            <person name="Wildman S."/>
            <person name="Zhao M."/>
            <person name="Zhang F."/>
            <person name="Bugni T.S."/>
            <person name="Andes D.R."/>
            <person name="Pupo M.T."/>
            <person name="Currie C.R."/>
        </authorList>
    </citation>
    <scope>NUCLEOTIDE SEQUENCE [LARGE SCALE GENOMIC DNA]</scope>
    <source>
        <strain evidence="7 8">SID5840</strain>
    </source>
</reference>
<accession>A0A7K2INA2</accession>
<evidence type="ECO:0000256" key="4">
    <source>
        <dbReference type="ARBA" id="ARBA00022840"/>
    </source>
</evidence>
<keyword evidence="1" id="KW-0808">Transferase</keyword>